<evidence type="ECO:0000256" key="9">
    <source>
        <dbReference type="ARBA" id="ARBA00022777"/>
    </source>
</evidence>
<dbReference type="EC" id="2.7.13.3" evidence="3"/>
<gene>
    <name evidence="17" type="primary">dctB</name>
    <name evidence="17" type="ORF">Tther_01041</name>
</gene>
<dbReference type="SUPFAM" id="SSF47384">
    <property type="entry name" value="Homodimeric domain of signal transducing histidine kinase"/>
    <property type="match status" value="1"/>
</dbReference>
<evidence type="ECO:0000256" key="6">
    <source>
        <dbReference type="ARBA" id="ARBA00022679"/>
    </source>
</evidence>
<dbReference type="Gene3D" id="3.30.565.10">
    <property type="entry name" value="Histidine kinase-like ATPase, C-terminal domain"/>
    <property type="match status" value="1"/>
</dbReference>
<dbReference type="SMART" id="SM00387">
    <property type="entry name" value="HATPase_c"/>
    <property type="match status" value="1"/>
</dbReference>
<keyword evidence="10" id="KW-0067">ATP-binding</keyword>
<keyword evidence="5" id="KW-0597">Phosphoprotein</keyword>
<dbReference type="InterPro" id="IPR005467">
    <property type="entry name" value="His_kinase_dom"/>
</dbReference>
<dbReference type="InterPro" id="IPR003594">
    <property type="entry name" value="HATPase_dom"/>
</dbReference>
<keyword evidence="13" id="KW-0472">Membrane</keyword>
<dbReference type="PRINTS" id="PR00344">
    <property type="entry name" value="BCTRLSENSOR"/>
</dbReference>
<evidence type="ECO:0000256" key="12">
    <source>
        <dbReference type="ARBA" id="ARBA00023012"/>
    </source>
</evidence>
<sequence>MTWGLPWRRWLDRSVRFKLLAIALAPLLLALPLLLAALSLWTDFAYDRLLQTKVRADLAVAHGYFERVLQEVGGGTRAVAASHALYRVLHTRGAGSADDAVLQGWLEAERQRLGLDFLVLRRADDPQAGVPQSVDSGARLERWDRERLAQYAPHLLERTGIPLVPTRNAAPTTRARLDDALMMVASVALSADAPVPGLVLHGGLLLNHNLDLIDAINRIVYPEGSLPFGSQGTTTVFLDDVRVSTNVRLFGEQRAIGTRVSQAVRDAVLEEGRTWLDRAFVVNDWYVSAYEPLTDSQGRRIGMLYVGFLESPFRWVRQAVLAGTALLFAVVMAVTTALSLRWARSLIQPVERMNATMQRVEDGDASARVGPVATHDELGALAQHLDRLLDVIADNTARLRAWGETLDRRVAERTRELEESHASLRLAQQQLIKSEKLAAIGQLTASVAHEINNPIAVIQGNLDLIRDALGPAAAPVQAELQLIDAQIERMRLIVTQLLQHARPTEFAGYVEPLSLGQAVQDCLVLVAHLLQQRRLSVQRDDQAHTLVACNRQELQQVIINLLVNGIQASPDGGTLTLATGDWEEDGAVVGAWLEVRDEGPGLPAPVLERLFTPFFTTKTDGTGLGLWISQGLVERYGGRLEAGNRADGAGAVFRVRLYTEPREPAAAPAPSVAPPPPAPTAGG</sequence>
<evidence type="ECO:0000256" key="13">
    <source>
        <dbReference type="ARBA" id="ARBA00023136"/>
    </source>
</evidence>
<evidence type="ECO:0000256" key="11">
    <source>
        <dbReference type="ARBA" id="ARBA00022989"/>
    </source>
</evidence>
<dbReference type="AlphaFoldDB" id="A0A554X3C4"/>
<evidence type="ECO:0000259" key="16">
    <source>
        <dbReference type="PROSITE" id="PS50885"/>
    </source>
</evidence>
<dbReference type="Pfam" id="PF02518">
    <property type="entry name" value="HATPase_c"/>
    <property type="match status" value="1"/>
</dbReference>
<evidence type="ECO:0000256" key="14">
    <source>
        <dbReference type="SAM" id="MobiDB-lite"/>
    </source>
</evidence>
<evidence type="ECO:0000256" key="2">
    <source>
        <dbReference type="ARBA" id="ARBA00004651"/>
    </source>
</evidence>
<feature type="domain" description="Histidine kinase" evidence="15">
    <location>
        <begin position="446"/>
        <end position="661"/>
    </location>
</feature>
<dbReference type="Gene3D" id="6.10.340.10">
    <property type="match status" value="1"/>
</dbReference>
<evidence type="ECO:0000256" key="4">
    <source>
        <dbReference type="ARBA" id="ARBA00022475"/>
    </source>
</evidence>
<evidence type="ECO:0000256" key="3">
    <source>
        <dbReference type="ARBA" id="ARBA00012438"/>
    </source>
</evidence>
<evidence type="ECO:0000256" key="8">
    <source>
        <dbReference type="ARBA" id="ARBA00022741"/>
    </source>
</evidence>
<dbReference type="OrthoDB" id="224978at2"/>
<evidence type="ECO:0000256" key="7">
    <source>
        <dbReference type="ARBA" id="ARBA00022692"/>
    </source>
</evidence>
<comment type="catalytic activity">
    <reaction evidence="1">
        <text>ATP + protein L-histidine = ADP + protein N-phospho-L-histidine.</text>
        <dbReference type="EC" id="2.7.13.3"/>
    </reaction>
</comment>
<name>A0A554X3C4_9BURK</name>
<dbReference type="SMART" id="SM00388">
    <property type="entry name" value="HisKA"/>
    <property type="match status" value="1"/>
</dbReference>
<keyword evidence="4" id="KW-1003">Cell membrane</keyword>
<dbReference type="InterPro" id="IPR036097">
    <property type="entry name" value="HisK_dim/P_sf"/>
</dbReference>
<dbReference type="InterPro" id="IPR033463">
    <property type="entry name" value="sCache_3"/>
</dbReference>
<dbReference type="Proteomes" id="UP000318542">
    <property type="component" value="Unassembled WGS sequence"/>
</dbReference>
<dbReference type="InterPro" id="IPR003661">
    <property type="entry name" value="HisK_dim/P_dom"/>
</dbReference>
<keyword evidence="18" id="KW-1185">Reference proteome</keyword>
<dbReference type="GO" id="GO:0000155">
    <property type="term" value="F:phosphorelay sensor kinase activity"/>
    <property type="evidence" value="ECO:0007669"/>
    <property type="project" value="InterPro"/>
</dbReference>
<dbReference type="PANTHER" id="PTHR43065:SF10">
    <property type="entry name" value="PEROXIDE STRESS-ACTIVATED HISTIDINE KINASE MAK3"/>
    <property type="match status" value="1"/>
</dbReference>
<keyword evidence="6 17" id="KW-0808">Transferase</keyword>
<dbReference type="SUPFAM" id="SSF103190">
    <property type="entry name" value="Sensory domain-like"/>
    <property type="match status" value="1"/>
</dbReference>
<dbReference type="SUPFAM" id="SSF158472">
    <property type="entry name" value="HAMP domain-like"/>
    <property type="match status" value="1"/>
</dbReference>
<proteinExistence type="predicted"/>
<keyword evidence="12" id="KW-0902">Two-component regulatory system</keyword>
<comment type="subcellular location">
    <subcellularLocation>
        <location evidence="2">Cell membrane</location>
        <topology evidence="2">Multi-pass membrane protein</topology>
    </subcellularLocation>
</comment>
<keyword evidence="7" id="KW-0812">Transmembrane</keyword>
<dbReference type="PROSITE" id="PS50109">
    <property type="entry name" value="HIS_KIN"/>
    <property type="match status" value="1"/>
</dbReference>
<dbReference type="InterPro" id="IPR003660">
    <property type="entry name" value="HAMP_dom"/>
</dbReference>
<dbReference type="Gene3D" id="1.10.287.130">
    <property type="match status" value="1"/>
</dbReference>
<dbReference type="SUPFAM" id="SSF55874">
    <property type="entry name" value="ATPase domain of HSP90 chaperone/DNA topoisomerase II/histidine kinase"/>
    <property type="match status" value="1"/>
</dbReference>
<protein>
    <recommendedName>
        <fullName evidence="3">histidine kinase</fullName>
        <ecNumber evidence="3">2.7.13.3</ecNumber>
    </recommendedName>
</protein>
<dbReference type="CDD" id="cd00082">
    <property type="entry name" value="HisKA"/>
    <property type="match status" value="1"/>
</dbReference>
<dbReference type="Pfam" id="PF17202">
    <property type="entry name" value="sCache_3_3"/>
    <property type="match status" value="1"/>
</dbReference>
<dbReference type="EMBL" id="VJOL01000014">
    <property type="protein sequence ID" value="TSE30337.1"/>
    <property type="molecule type" value="Genomic_DNA"/>
</dbReference>
<evidence type="ECO:0000313" key="18">
    <source>
        <dbReference type="Proteomes" id="UP000318542"/>
    </source>
</evidence>
<dbReference type="GO" id="GO:0005524">
    <property type="term" value="F:ATP binding"/>
    <property type="evidence" value="ECO:0007669"/>
    <property type="project" value="UniProtKB-KW"/>
</dbReference>
<evidence type="ECO:0000313" key="17">
    <source>
        <dbReference type="EMBL" id="TSE30337.1"/>
    </source>
</evidence>
<evidence type="ECO:0000256" key="5">
    <source>
        <dbReference type="ARBA" id="ARBA00022553"/>
    </source>
</evidence>
<keyword evidence="8" id="KW-0547">Nucleotide-binding</keyword>
<evidence type="ECO:0000256" key="10">
    <source>
        <dbReference type="ARBA" id="ARBA00022840"/>
    </source>
</evidence>
<dbReference type="PROSITE" id="PS50885">
    <property type="entry name" value="HAMP"/>
    <property type="match status" value="1"/>
</dbReference>
<keyword evidence="11" id="KW-1133">Transmembrane helix</keyword>
<dbReference type="InterPro" id="IPR004358">
    <property type="entry name" value="Sig_transdc_His_kin-like_C"/>
</dbReference>
<dbReference type="PANTHER" id="PTHR43065">
    <property type="entry name" value="SENSOR HISTIDINE KINASE"/>
    <property type="match status" value="1"/>
</dbReference>
<reference evidence="17 18" key="1">
    <citation type="submission" date="2019-07" db="EMBL/GenBank/DDBJ databases">
        <title>Tepidimonas thermarum AA-1 draft genome.</title>
        <authorList>
            <person name="Da Costa M.S."/>
            <person name="Froufe H.J.C."/>
            <person name="Egas C."/>
            <person name="Albuquerque L."/>
        </authorList>
    </citation>
    <scope>NUCLEOTIDE SEQUENCE [LARGE SCALE GENOMIC DNA]</scope>
    <source>
        <strain evidence="17 18">AA-1</strain>
    </source>
</reference>
<comment type="caution">
    <text evidence="17">The sequence shown here is derived from an EMBL/GenBank/DDBJ whole genome shotgun (WGS) entry which is preliminary data.</text>
</comment>
<organism evidence="17 18">
    <name type="scientific">Tepidimonas thermarum</name>
    <dbReference type="NCBI Taxonomy" id="335431"/>
    <lineage>
        <taxon>Bacteria</taxon>
        <taxon>Pseudomonadati</taxon>
        <taxon>Pseudomonadota</taxon>
        <taxon>Betaproteobacteria</taxon>
        <taxon>Burkholderiales</taxon>
        <taxon>Tepidimonas</taxon>
    </lineage>
</organism>
<dbReference type="Pfam" id="PF00512">
    <property type="entry name" value="HisKA"/>
    <property type="match status" value="1"/>
</dbReference>
<dbReference type="InterPro" id="IPR036890">
    <property type="entry name" value="HATPase_C_sf"/>
</dbReference>
<accession>A0A554X3C4</accession>
<feature type="compositionally biased region" description="Pro residues" evidence="14">
    <location>
        <begin position="671"/>
        <end position="683"/>
    </location>
</feature>
<feature type="region of interest" description="Disordered" evidence="14">
    <location>
        <begin position="662"/>
        <end position="683"/>
    </location>
</feature>
<dbReference type="Pfam" id="PF00672">
    <property type="entry name" value="HAMP"/>
    <property type="match status" value="1"/>
</dbReference>
<feature type="domain" description="HAMP" evidence="16">
    <location>
        <begin position="344"/>
        <end position="397"/>
    </location>
</feature>
<dbReference type="InterPro" id="IPR029151">
    <property type="entry name" value="Sensor-like_sf"/>
</dbReference>
<evidence type="ECO:0000259" key="15">
    <source>
        <dbReference type="PROSITE" id="PS50109"/>
    </source>
</evidence>
<dbReference type="CDD" id="cd06225">
    <property type="entry name" value="HAMP"/>
    <property type="match status" value="1"/>
</dbReference>
<keyword evidence="9" id="KW-0418">Kinase</keyword>
<evidence type="ECO:0000256" key="1">
    <source>
        <dbReference type="ARBA" id="ARBA00000085"/>
    </source>
</evidence>
<dbReference type="GO" id="GO:0005886">
    <property type="term" value="C:plasma membrane"/>
    <property type="evidence" value="ECO:0007669"/>
    <property type="project" value="UniProtKB-SubCell"/>
</dbReference>
<dbReference type="SMART" id="SM00304">
    <property type="entry name" value="HAMP"/>
    <property type="match status" value="1"/>
</dbReference>